<keyword evidence="3" id="KW-1185">Reference proteome</keyword>
<name>A0A1H3XG57_9SPHI</name>
<evidence type="ECO:0000313" key="3">
    <source>
        <dbReference type="Proteomes" id="UP000198850"/>
    </source>
</evidence>
<evidence type="ECO:0000259" key="1">
    <source>
        <dbReference type="Pfam" id="PF07484"/>
    </source>
</evidence>
<protein>
    <submittedName>
        <fullName evidence="2">Microcystin-dependent protein</fullName>
    </submittedName>
</protein>
<dbReference type="EMBL" id="FNRA01000001">
    <property type="protein sequence ID" value="SDZ97538.1"/>
    <property type="molecule type" value="Genomic_DNA"/>
</dbReference>
<dbReference type="RefSeq" id="WP_090554957.1">
    <property type="nucleotide sequence ID" value="NZ_FNRA01000001.1"/>
</dbReference>
<dbReference type="Proteomes" id="UP000198850">
    <property type="component" value="Unassembled WGS sequence"/>
</dbReference>
<dbReference type="AlphaFoldDB" id="A0A1H3XG57"/>
<dbReference type="InterPro" id="IPR037053">
    <property type="entry name" value="Phage_tail_collar_dom_sf"/>
</dbReference>
<sequence>MENYIGEIRMFAGNFAPQDWALCNGSLLPISQNETLFTLIGTTYGGDGVTTFQLPDLRSRVPVHVGNGTGIPNVVAGQTGGTENLTLTVANLPAHSHTVNGVNATGTSGNPAGLFPATPDTAGRNAYITTPAANMVQMNNSSIVPAGNGLPVPVMQPYVTINFIIALYGIFPSFS</sequence>
<organism evidence="2 3">
    <name type="scientific">Pedobacter hartonius</name>
    <dbReference type="NCBI Taxonomy" id="425514"/>
    <lineage>
        <taxon>Bacteria</taxon>
        <taxon>Pseudomonadati</taxon>
        <taxon>Bacteroidota</taxon>
        <taxon>Sphingobacteriia</taxon>
        <taxon>Sphingobacteriales</taxon>
        <taxon>Sphingobacteriaceae</taxon>
        <taxon>Pedobacter</taxon>
    </lineage>
</organism>
<dbReference type="Pfam" id="PF07484">
    <property type="entry name" value="Collar"/>
    <property type="match status" value="1"/>
</dbReference>
<dbReference type="OrthoDB" id="9810174at2"/>
<dbReference type="InterPro" id="IPR011083">
    <property type="entry name" value="Phage_tail_collar_dom"/>
</dbReference>
<evidence type="ECO:0000313" key="2">
    <source>
        <dbReference type="EMBL" id="SDZ97538.1"/>
    </source>
</evidence>
<feature type="domain" description="Phage tail collar" evidence="1">
    <location>
        <begin position="6"/>
        <end position="62"/>
    </location>
</feature>
<accession>A0A1H3XG57</accession>
<dbReference type="STRING" id="425514.SAMN05443550_101584"/>
<proteinExistence type="predicted"/>
<gene>
    <name evidence="2" type="ORF">SAMN05443550_101584</name>
</gene>
<reference evidence="2 3" key="1">
    <citation type="submission" date="2016-10" db="EMBL/GenBank/DDBJ databases">
        <authorList>
            <person name="de Groot N.N."/>
        </authorList>
    </citation>
    <scope>NUCLEOTIDE SEQUENCE [LARGE SCALE GENOMIC DNA]</scope>
    <source>
        <strain evidence="2 3">DSM 19033</strain>
    </source>
</reference>
<dbReference type="Gene3D" id="3.90.1340.10">
    <property type="entry name" value="Phage tail collar domain"/>
    <property type="match status" value="1"/>
</dbReference>
<dbReference type="SUPFAM" id="SSF88874">
    <property type="entry name" value="Receptor-binding domain of short tail fibre protein gp12"/>
    <property type="match status" value="1"/>
</dbReference>